<feature type="compositionally biased region" description="Low complexity" evidence="1">
    <location>
        <begin position="47"/>
        <end position="80"/>
    </location>
</feature>
<feature type="region of interest" description="Disordered" evidence="1">
    <location>
        <begin position="42"/>
        <end position="92"/>
    </location>
</feature>
<dbReference type="GeneID" id="115943001"/>
<reference evidence="3" key="1">
    <citation type="submission" date="2025-08" db="UniProtKB">
        <authorList>
            <consortium name="RefSeq"/>
        </authorList>
    </citation>
    <scope>IDENTIFICATION</scope>
    <source>
        <tissue evidence="3">Liver</tissue>
    </source>
</reference>
<dbReference type="AlphaFoldDB" id="A0A7F8RCU4"/>
<evidence type="ECO:0000313" key="2">
    <source>
        <dbReference type="Proteomes" id="UP000245341"/>
    </source>
</evidence>
<proteinExistence type="predicted"/>
<accession>A0A7F8RCU4</accession>
<evidence type="ECO:0000313" key="3">
    <source>
        <dbReference type="RefSeq" id="XP_030890498.1"/>
    </source>
</evidence>
<keyword evidence="2" id="KW-1185">Reference proteome</keyword>
<evidence type="ECO:0000256" key="1">
    <source>
        <dbReference type="SAM" id="MobiDB-lite"/>
    </source>
</evidence>
<dbReference type="RefSeq" id="XP_030890498.1">
    <property type="nucleotide sequence ID" value="XM_031034638.1"/>
</dbReference>
<protein>
    <submittedName>
        <fullName evidence="3">Uncharacterized protein LOC115943001</fullName>
    </submittedName>
</protein>
<organism evidence="2 3">
    <name type="scientific">Leptonychotes weddellii</name>
    <name type="common">Weddell seal</name>
    <name type="synonym">Otaria weddellii</name>
    <dbReference type="NCBI Taxonomy" id="9713"/>
    <lineage>
        <taxon>Eukaryota</taxon>
        <taxon>Metazoa</taxon>
        <taxon>Chordata</taxon>
        <taxon>Craniata</taxon>
        <taxon>Vertebrata</taxon>
        <taxon>Euteleostomi</taxon>
        <taxon>Mammalia</taxon>
        <taxon>Eutheria</taxon>
        <taxon>Laurasiatheria</taxon>
        <taxon>Carnivora</taxon>
        <taxon>Caniformia</taxon>
        <taxon>Pinnipedia</taxon>
        <taxon>Phocidae</taxon>
        <taxon>Monachinae</taxon>
        <taxon>Lobodontini</taxon>
        <taxon>Leptonychotes</taxon>
    </lineage>
</organism>
<name>A0A7F8RCU4_LEPWE</name>
<dbReference type="Proteomes" id="UP000245341">
    <property type="component" value="Unplaced"/>
</dbReference>
<dbReference type="KEGG" id="lww:115943001"/>
<sequence length="251" mass="26391">MGAHWQSPIGRHQGQLVFPGAVCSTDAPFSSWVRAQGPGGWVTGHKPQTTGATEAAPAGPQPAFSRAEPPASSPASCLSSEHPGLGKQPTAEPGRACLQPLCGLSRSQEVIRELPDSRSLALGLLGRRKLLSDLRLELEVLGGALEPARWPQGPCSTEQPSKACLRNPCWNQYLQGAVDEEQSAKLPPPRRGWSGARLVRSCAALEGRGLGLLQFGLGKGLVEGSITGPGLISLYAIPLSTPIVKRFADST</sequence>
<gene>
    <name evidence="3" type="primary">LOC115943001</name>
</gene>